<proteinExistence type="predicted"/>
<feature type="compositionally biased region" description="Polar residues" evidence="2">
    <location>
        <begin position="178"/>
        <end position="187"/>
    </location>
</feature>
<dbReference type="GO" id="GO:0008270">
    <property type="term" value="F:zinc ion binding"/>
    <property type="evidence" value="ECO:0007669"/>
    <property type="project" value="UniProtKB-KW"/>
</dbReference>
<evidence type="ECO:0000259" key="3">
    <source>
        <dbReference type="PROSITE" id="PS50089"/>
    </source>
</evidence>
<sequence length="448" mass="48012">MAAALDVRALLDVYPEANHFTCVGTTKKGLRCGNSFIEHAYLDEASEILDELPAVITSPRRSAELLLKLRRLAYLTLCPLWHQSKLPQVEPVANRWSAIIRSAGTLMRPPYAPLTPPATPMLITRQLTNYSRTNFPASTVLTPARSPLPVTRQGSGHSTAYPSPPPTPPRFEQAMAPRNTTSSSNHQTRTHTSRAGRNVNISFNINVDSNQNIVEHGRHTHGNTPPSPTASTVSSRSSRASNSRSSSSSSSDDHRSIDASQAQAHAHRPRASRSSNRSLNPSSPAPSTISNLSSPRSLVRSRSSGSGESSLPASDDLDDSDFQPNSSDSDSDSDFRPGGATAHVRTPASSSRSSAITSPRSASQARSGAPSPSSAASAASVSVRRRPITADTFCYVCYDPIVRDADAAWCHGSCGQNVCLVCYATWIMTQTTAGEQITCGFCRAPWVF</sequence>
<feature type="compositionally biased region" description="Polar residues" evidence="2">
    <location>
        <begin position="152"/>
        <end position="161"/>
    </location>
</feature>
<name>A0A194WYG4_MOLSC</name>
<evidence type="ECO:0000256" key="2">
    <source>
        <dbReference type="SAM" id="MobiDB-lite"/>
    </source>
</evidence>
<reference evidence="4 5" key="1">
    <citation type="submission" date="2015-10" db="EMBL/GenBank/DDBJ databases">
        <title>Full genome of DAOMC 229536 Phialocephala scopiformis, a fungal endophyte of spruce producing the potent anti-insectan compound rugulosin.</title>
        <authorList>
            <consortium name="DOE Joint Genome Institute"/>
            <person name="Walker A.K."/>
            <person name="Frasz S.L."/>
            <person name="Seifert K.A."/>
            <person name="Miller J.D."/>
            <person name="Mondo S.J."/>
            <person name="Labutti K."/>
            <person name="Lipzen A."/>
            <person name="Dockter R."/>
            <person name="Kennedy M."/>
            <person name="Grigoriev I.V."/>
            <person name="Spatafora J.W."/>
        </authorList>
    </citation>
    <scope>NUCLEOTIDE SEQUENCE [LARGE SCALE GENOMIC DNA]</scope>
    <source>
        <strain evidence="4 5">CBS 120377</strain>
    </source>
</reference>
<dbReference type="GeneID" id="28825286"/>
<feature type="compositionally biased region" description="Low complexity" evidence="2">
    <location>
        <begin position="229"/>
        <end position="250"/>
    </location>
</feature>
<dbReference type="AlphaFoldDB" id="A0A194WYG4"/>
<evidence type="ECO:0000313" key="5">
    <source>
        <dbReference type="Proteomes" id="UP000070700"/>
    </source>
</evidence>
<keyword evidence="1" id="KW-0479">Metal-binding</keyword>
<dbReference type="InParanoid" id="A0A194WYG4"/>
<feature type="region of interest" description="Disordered" evidence="2">
    <location>
        <begin position="137"/>
        <end position="201"/>
    </location>
</feature>
<dbReference type="Proteomes" id="UP000070700">
    <property type="component" value="Unassembled WGS sequence"/>
</dbReference>
<accession>A0A194WYG4</accession>
<evidence type="ECO:0000313" key="4">
    <source>
        <dbReference type="EMBL" id="KUJ12729.1"/>
    </source>
</evidence>
<dbReference type="OrthoDB" id="4227234at2759"/>
<keyword evidence="1" id="KW-0862">Zinc</keyword>
<keyword evidence="5" id="KW-1185">Reference proteome</keyword>
<gene>
    <name evidence="4" type="ORF">LY89DRAFT_687691</name>
</gene>
<dbReference type="SUPFAM" id="SSF57850">
    <property type="entry name" value="RING/U-box"/>
    <property type="match status" value="1"/>
</dbReference>
<protein>
    <recommendedName>
        <fullName evidence="3">RING-type domain-containing protein</fullName>
    </recommendedName>
</protein>
<feature type="compositionally biased region" description="Low complexity" evidence="2">
    <location>
        <begin position="272"/>
        <end position="314"/>
    </location>
</feature>
<feature type="compositionally biased region" description="Low complexity" evidence="2">
    <location>
        <begin position="345"/>
        <end position="381"/>
    </location>
</feature>
<dbReference type="EMBL" id="KQ947423">
    <property type="protein sequence ID" value="KUJ12729.1"/>
    <property type="molecule type" value="Genomic_DNA"/>
</dbReference>
<organism evidence="4 5">
    <name type="scientific">Mollisia scopiformis</name>
    <name type="common">Conifer needle endophyte fungus</name>
    <name type="synonym">Phialocephala scopiformis</name>
    <dbReference type="NCBI Taxonomy" id="149040"/>
    <lineage>
        <taxon>Eukaryota</taxon>
        <taxon>Fungi</taxon>
        <taxon>Dikarya</taxon>
        <taxon>Ascomycota</taxon>
        <taxon>Pezizomycotina</taxon>
        <taxon>Leotiomycetes</taxon>
        <taxon>Helotiales</taxon>
        <taxon>Mollisiaceae</taxon>
        <taxon>Mollisia</taxon>
    </lineage>
</organism>
<dbReference type="KEGG" id="psco:LY89DRAFT_687691"/>
<dbReference type="InterPro" id="IPR001841">
    <property type="entry name" value="Znf_RING"/>
</dbReference>
<dbReference type="PROSITE" id="PS50089">
    <property type="entry name" value="ZF_RING_2"/>
    <property type="match status" value="1"/>
</dbReference>
<keyword evidence="1" id="KW-0863">Zinc-finger</keyword>
<feature type="domain" description="RING-type" evidence="3">
    <location>
        <begin position="394"/>
        <end position="443"/>
    </location>
</feature>
<dbReference type="RefSeq" id="XP_018067084.1">
    <property type="nucleotide sequence ID" value="XM_018215560.1"/>
</dbReference>
<evidence type="ECO:0000256" key="1">
    <source>
        <dbReference type="PROSITE-ProRule" id="PRU00175"/>
    </source>
</evidence>
<feature type="region of interest" description="Disordered" evidence="2">
    <location>
        <begin position="215"/>
        <end position="381"/>
    </location>
</feature>